<organism evidence="2 3">
    <name type="scientific">Sphaerotilus montanus</name>
    <dbReference type="NCBI Taxonomy" id="522889"/>
    <lineage>
        <taxon>Bacteria</taxon>
        <taxon>Pseudomonadati</taxon>
        <taxon>Pseudomonadota</taxon>
        <taxon>Betaproteobacteria</taxon>
        <taxon>Burkholderiales</taxon>
        <taxon>Sphaerotilaceae</taxon>
        <taxon>Sphaerotilus</taxon>
    </lineage>
</organism>
<keyword evidence="2" id="KW-0238">DNA-binding</keyword>
<dbReference type="PROSITE" id="PS50943">
    <property type="entry name" value="HTH_CROC1"/>
    <property type="match status" value="1"/>
</dbReference>
<protein>
    <submittedName>
        <fullName evidence="2">Putative XRE-type DNA-binding protein</fullName>
    </submittedName>
</protein>
<feature type="domain" description="HTH cro/C1-type" evidence="1">
    <location>
        <begin position="49"/>
        <end position="104"/>
    </location>
</feature>
<dbReference type="InterPro" id="IPR001387">
    <property type="entry name" value="Cro/C1-type_HTH"/>
</dbReference>
<reference evidence="2 3" key="1">
    <citation type="submission" date="2020-07" db="EMBL/GenBank/DDBJ databases">
        <title>Genomic Encyclopedia of Archaeal and Bacterial Type Strains, Phase II (KMG-II): from individual species to whole genera.</title>
        <authorList>
            <person name="Goeker M."/>
        </authorList>
    </citation>
    <scope>NUCLEOTIDE SEQUENCE [LARGE SCALE GENOMIC DNA]</scope>
    <source>
        <strain evidence="2 3">DSM 21226</strain>
    </source>
</reference>
<dbReference type="Proteomes" id="UP000518288">
    <property type="component" value="Unassembled WGS sequence"/>
</dbReference>
<accession>A0A7Y9R055</accession>
<gene>
    <name evidence="2" type="ORF">BDD16_002845</name>
</gene>
<name>A0A7Y9R055_9BURK</name>
<dbReference type="SMART" id="SM00530">
    <property type="entry name" value="HTH_XRE"/>
    <property type="match status" value="1"/>
</dbReference>
<evidence type="ECO:0000259" key="1">
    <source>
        <dbReference type="PROSITE" id="PS50943"/>
    </source>
</evidence>
<evidence type="ECO:0000313" key="3">
    <source>
        <dbReference type="Proteomes" id="UP000518288"/>
    </source>
</evidence>
<proteinExistence type="predicted"/>
<dbReference type="CDD" id="cd00093">
    <property type="entry name" value="HTH_XRE"/>
    <property type="match status" value="1"/>
</dbReference>
<dbReference type="Pfam" id="PF13744">
    <property type="entry name" value="HTH_37"/>
    <property type="match status" value="1"/>
</dbReference>
<dbReference type="InterPro" id="IPR039554">
    <property type="entry name" value="HigA2-like_HTH"/>
</dbReference>
<evidence type="ECO:0000313" key="2">
    <source>
        <dbReference type="EMBL" id="NYG33859.1"/>
    </source>
</evidence>
<keyword evidence="3" id="KW-1185">Reference proteome</keyword>
<dbReference type="AlphaFoldDB" id="A0A7Y9R055"/>
<dbReference type="SUPFAM" id="SSF47413">
    <property type="entry name" value="lambda repressor-like DNA-binding domains"/>
    <property type="match status" value="1"/>
</dbReference>
<sequence>MSMNTTPTETHPIIADDLAIQDGSTNVYADLGYPDDKDMLVKAGLAQEIAQIIRSRHLTQQRAADLLGMTQPKLSDMLRGRFRGISQAKMMDCLNRLGRDVDIVVRKSPQRGVLGQTHVVVG</sequence>
<dbReference type="InterPro" id="IPR010982">
    <property type="entry name" value="Lambda_DNA-bd_dom_sf"/>
</dbReference>
<dbReference type="Gene3D" id="1.10.260.40">
    <property type="entry name" value="lambda repressor-like DNA-binding domains"/>
    <property type="match status" value="1"/>
</dbReference>
<dbReference type="GO" id="GO:0003677">
    <property type="term" value="F:DNA binding"/>
    <property type="evidence" value="ECO:0007669"/>
    <property type="project" value="UniProtKB-KW"/>
</dbReference>
<comment type="caution">
    <text evidence="2">The sequence shown here is derived from an EMBL/GenBank/DDBJ whole genome shotgun (WGS) entry which is preliminary data.</text>
</comment>
<dbReference type="EMBL" id="JACCFH010000001">
    <property type="protein sequence ID" value="NYG33859.1"/>
    <property type="molecule type" value="Genomic_DNA"/>
</dbReference>